<dbReference type="InterPro" id="IPR055245">
    <property type="entry name" value="HTH_proteobacteria"/>
</dbReference>
<evidence type="ECO:0000313" key="2">
    <source>
        <dbReference type="EMBL" id="CDN47548.1"/>
    </source>
</evidence>
<dbReference type="GeneID" id="24258348"/>
<dbReference type="PATRIC" id="fig|1028800.3.peg.1383"/>
<dbReference type="OrthoDB" id="8481805at2"/>
<dbReference type="KEGG" id="ngg:RG540_CH13680"/>
<dbReference type="Proteomes" id="UP000028181">
    <property type="component" value="Chromosome I"/>
</dbReference>
<evidence type="ECO:0000313" key="3">
    <source>
        <dbReference type="Proteomes" id="UP000028181"/>
    </source>
</evidence>
<dbReference type="Pfam" id="PF14090">
    <property type="entry name" value="HTH_39"/>
    <property type="match status" value="1"/>
</dbReference>
<dbReference type="HOGENOM" id="CLU_178240_1_1_5"/>
<name>A0A068SMT4_NEOGA</name>
<gene>
    <name evidence="2" type="ORF">RG540_CH13680</name>
</gene>
<proteinExistence type="predicted"/>
<keyword evidence="3" id="KW-1185">Reference proteome</keyword>
<dbReference type="AlphaFoldDB" id="A0A068SMT4"/>
<accession>A0A068SMT4</accession>
<evidence type="ECO:0000259" key="1">
    <source>
        <dbReference type="Pfam" id="PF14090"/>
    </source>
</evidence>
<reference evidence="3" key="1">
    <citation type="journal article" date="2014" name="BMC Genomics">
        <title>Genome sequencing of two Neorhizobium galegae strains reveals a noeT gene responsible for the unusual acetylation of the nodulation factors.</title>
        <authorList>
            <person name="Osterman J."/>
            <person name="Marsh J."/>
            <person name="Laine P.K."/>
            <person name="Zeng Z."/>
            <person name="Alatalo E."/>
            <person name="Sullivan J.T."/>
            <person name="Young J.P."/>
            <person name="Thomas-Oates J."/>
            <person name="Paulin L."/>
            <person name="Lindstrom K."/>
        </authorList>
    </citation>
    <scope>NUCLEOTIDE SEQUENCE [LARGE SCALE GENOMIC DNA]</scope>
    <source>
        <strain evidence="3">HAMBI 540</strain>
    </source>
</reference>
<dbReference type="RefSeq" id="WP_038585937.1">
    <property type="nucleotide sequence ID" value="NZ_HG938353.1"/>
</dbReference>
<organism evidence="2 3">
    <name type="scientific">Neorhizobium galegae bv. orientalis str. HAMBI 540</name>
    <dbReference type="NCBI Taxonomy" id="1028800"/>
    <lineage>
        <taxon>Bacteria</taxon>
        <taxon>Pseudomonadati</taxon>
        <taxon>Pseudomonadota</taxon>
        <taxon>Alphaproteobacteria</taxon>
        <taxon>Hyphomicrobiales</taxon>
        <taxon>Rhizobiaceae</taxon>
        <taxon>Rhizobium/Agrobacterium group</taxon>
        <taxon>Neorhizobium</taxon>
    </lineage>
</organism>
<dbReference type="EMBL" id="HG938353">
    <property type="protein sequence ID" value="CDN47548.1"/>
    <property type="molecule type" value="Genomic_DNA"/>
</dbReference>
<feature type="domain" description="Winged helix-turn-helix" evidence="1">
    <location>
        <begin position="6"/>
        <end position="65"/>
    </location>
</feature>
<protein>
    <recommendedName>
        <fullName evidence="1">Winged helix-turn-helix domain-containing protein</fullName>
    </recommendedName>
</protein>
<sequence>MTTKIERIRQHFLSGRSLTQLEAIGLYGAFRLAARVHDLKAQGMKIDTLMKEDPNGSPYAEYRLRSARVR</sequence>